<reference evidence="1 2" key="1">
    <citation type="submission" date="2012-02" db="EMBL/GenBank/DDBJ databases">
        <title>Whole genome shotgun sequence of Escherichia hermannii NBRC 105704.</title>
        <authorList>
            <person name="Yoshida I."/>
            <person name="Hosoyama A."/>
            <person name="Tsuchikane K."/>
            <person name="Katsumata H."/>
            <person name="Yamazaki S."/>
            <person name="Fujita N."/>
        </authorList>
    </citation>
    <scope>NUCLEOTIDE SEQUENCE [LARGE SCALE GENOMIC DNA]</scope>
    <source>
        <strain evidence="1 2">NBRC 105704</strain>
    </source>
</reference>
<dbReference type="AlphaFoldDB" id="H5V7N8"/>
<evidence type="ECO:0000313" key="1">
    <source>
        <dbReference type="EMBL" id="GAB53996.1"/>
    </source>
</evidence>
<keyword evidence="2" id="KW-1185">Reference proteome</keyword>
<evidence type="ECO:0000313" key="2">
    <source>
        <dbReference type="Proteomes" id="UP000010297"/>
    </source>
</evidence>
<name>H5V7N8_ATLHE</name>
<dbReference type="EMBL" id="BAFF01000026">
    <property type="protein sequence ID" value="GAB53996.1"/>
    <property type="molecule type" value="Genomic_DNA"/>
</dbReference>
<comment type="caution">
    <text evidence="1">The sequence shown here is derived from an EMBL/GenBank/DDBJ whole genome shotgun (WGS) entry which is preliminary data.</text>
</comment>
<dbReference type="Proteomes" id="UP000010297">
    <property type="component" value="Unassembled WGS sequence"/>
</dbReference>
<proteinExistence type="predicted"/>
<protein>
    <submittedName>
        <fullName evidence="1">Uncharacterized protein</fullName>
    </submittedName>
</protein>
<gene>
    <name evidence="1" type="ORF">EH105704_26_00110</name>
</gene>
<organism evidence="1 2">
    <name type="scientific">Atlantibacter hermannii NBRC 105704</name>
    <dbReference type="NCBI Taxonomy" id="1115512"/>
    <lineage>
        <taxon>Bacteria</taxon>
        <taxon>Pseudomonadati</taxon>
        <taxon>Pseudomonadota</taxon>
        <taxon>Gammaproteobacteria</taxon>
        <taxon>Enterobacterales</taxon>
        <taxon>Enterobacteriaceae</taxon>
        <taxon>Atlantibacter</taxon>
    </lineage>
</organism>
<accession>H5V7N8</accession>
<sequence length="58" mass="6584">MQSNRINSKKTPGRPEGSKYFVLIQNEKKKRLSQSKVAKNLGISLSTVKRYWANGIFG</sequence>